<name>A0ABW5ESQ8_9BURK</name>
<evidence type="ECO:0000313" key="2">
    <source>
        <dbReference type="Proteomes" id="UP001597287"/>
    </source>
</evidence>
<dbReference type="Proteomes" id="UP001597287">
    <property type="component" value="Unassembled WGS sequence"/>
</dbReference>
<evidence type="ECO:0000313" key="1">
    <source>
        <dbReference type="EMBL" id="MFD2320668.1"/>
    </source>
</evidence>
<sequence>MRCATWERPGVLPQLSQERGYAIEVIDRVNDDAPDDLVLHAVACLLKSARCFADGQPRESA</sequence>
<organism evidence="1 2">
    <name type="scientific">Delftia deserti</name>
    <dbReference type="NCBI Taxonomy" id="1651218"/>
    <lineage>
        <taxon>Bacteria</taxon>
        <taxon>Pseudomonadati</taxon>
        <taxon>Pseudomonadota</taxon>
        <taxon>Betaproteobacteria</taxon>
        <taxon>Burkholderiales</taxon>
        <taxon>Comamonadaceae</taxon>
        <taxon>Delftia</taxon>
    </lineage>
</organism>
<keyword evidence="2" id="KW-1185">Reference proteome</keyword>
<comment type="caution">
    <text evidence="1">The sequence shown here is derived from an EMBL/GenBank/DDBJ whole genome shotgun (WGS) entry which is preliminary data.</text>
</comment>
<proteinExistence type="predicted"/>
<protein>
    <submittedName>
        <fullName evidence="1">Uncharacterized protein</fullName>
    </submittedName>
</protein>
<dbReference type="EMBL" id="JBHUIG010000019">
    <property type="protein sequence ID" value="MFD2320668.1"/>
    <property type="molecule type" value="Genomic_DNA"/>
</dbReference>
<dbReference type="RefSeq" id="WP_374618367.1">
    <property type="nucleotide sequence ID" value="NZ_JBHSIH010000001.1"/>
</dbReference>
<accession>A0ABW5ESQ8</accession>
<gene>
    <name evidence="1" type="ORF">ACFSPV_18360</name>
</gene>
<reference evidence="2" key="1">
    <citation type="journal article" date="2019" name="Int. J. Syst. Evol. Microbiol.">
        <title>The Global Catalogue of Microorganisms (GCM) 10K type strain sequencing project: providing services to taxonomists for standard genome sequencing and annotation.</title>
        <authorList>
            <consortium name="The Broad Institute Genomics Platform"/>
            <consortium name="The Broad Institute Genome Sequencing Center for Infectious Disease"/>
            <person name="Wu L."/>
            <person name="Ma J."/>
        </authorList>
    </citation>
    <scope>NUCLEOTIDE SEQUENCE [LARGE SCALE GENOMIC DNA]</scope>
    <source>
        <strain evidence="2">CCUG 62793</strain>
    </source>
</reference>